<organism evidence="2 3">
    <name type="scientific">Luteococcus japonicus LSP_Lj1</name>
    <dbReference type="NCBI Taxonomy" id="1255658"/>
    <lineage>
        <taxon>Bacteria</taxon>
        <taxon>Bacillati</taxon>
        <taxon>Actinomycetota</taxon>
        <taxon>Actinomycetes</taxon>
        <taxon>Propionibacteriales</taxon>
        <taxon>Propionibacteriaceae</taxon>
        <taxon>Luteococcus</taxon>
    </lineage>
</organism>
<feature type="compositionally biased region" description="Polar residues" evidence="1">
    <location>
        <begin position="152"/>
        <end position="167"/>
    </location>
</feature>
<protein>
    <recommendedName>
        <fullName evidence="4">Transposase DDE domain-containing protein</fullName>
    </recommendedName>
</protein>
<dbReference type="EMBL" id="FUKQ01000038">
    <property type="protein sequence ID" value="SJN37372.1"/>
    <property type="molecule type" value="Genomic_DNA"/>
</dbReference>
<keyword evidence="3" id="KW-1185">Reference proteome</keyword>
<proteinExistence type="predicted"/>
<evidence type="ECO:0000313" key="2">
    <source>
        <dbReference type="EMBL" id="SJN37372.1"/>
    </source>
</evidence>
<dbReference type="AlphaFoldDB" id="A0A1R4JZG2"/>
<gene>
    <name evidence="2" type="ORF">FM114_10460</name>
</gene>
<evidence type="ECO:0000256" key="1">
    <source>
        <dbReference type="SAM" id="MobiDB-lite"/>
    </source>
</evidence>
<feature type="region of interest" description="Disordered" evidence="1">
    <location>
        <begin position="508"/>
        <end position="575"/>
    </location>
</feature>
<sequence>MTRQVFNRAVAMIRGQAWVARLTGELTPDTGRPRDLTWESFFILLQIAALEGDGKLLLTDVARVAKRLDGVQRHELGLSPSATYRQIECALSTLEAALSETIDMDTGEVTPPRLSMPLAELTTHIVADFIPAAIPATSTLSIDSTDHETWSARKSWSKGNRPDTSAESLPEDADPSQPSGANAPGWPKVGADGRLMHTLDPNAREGYRSGKNRRRKETFIGWDLHLATDTPAMGGNALAPLARGFVAAPAGTIKSEPGLALLDALEACHRKPSTIIVDRGYSYLKGQHWARPVDERGITQVFDLHPNQRRQHPGPIPGTIFLDGDVFLDTLPEGLRNLPGFGLGQKASEKALLTAEYDKRARYAFRPFGRHDHTRGTQRYRGPALAKRVICPNHPETQRLDPTTHPQSGCVKGEPCACGATLTLGPDETDYFSMRQQDLYGTTAWKASYGRRSSVESANSVLKTHHGRLSRGSTRVRGTIKNTLLAAFLIAAANIGLLESRYGYDVAEPPADDRERIEPLPSPRSALHRRRAFSRRRARSKDPDTAPPGKPGRRPQKPITSPTQWKRATETTVAD</sequence>
<feature type="compositionally biased region" description="Polar residues" evidence="1">
    <location>
        <begin position="559"/>
        <end position="575"/>
    </location>
</feature>
<dbReference type="Proteomes" id="UP000188342">
    <property type="component" value="Unassembled WGS sequence"/>
</dbReference>
<evidence type="ECO:0008006" key="4">
    <source>
        <dbReference type="Google" id="ProtNLM"/>
    </source>
</evidence>
<feature type="compositionally biased region" description="Basic residues" evidence="1">
    <location>
        <begin position="526"/>
        <end position="539"/>
    </location>
</feature>
<feature type="region of interest" description="Disordered" evidence="1">
    <location>
        <begin position="150"/>
        <end position="212"/>
    </location>
</feature>
<name>A0A1R4JZG2_9ACTN</name>
<evidence type="ECO:0000313" key="3">
    <source>
        <dbReference type="Proteomes" id="UP000188342"/>
    </source>
</evidence>
<feature type="compositionally biased region" description="Basic and acidic residues" evidence="1">
    <location>
        <begin position="194"/>
        <end position="208"/>
    </location>
</feature>
<reference evidence="2 3" key="1">
    <citation type="submission" date="2017-02" db="EMBL/GenBank/DDBJ databases">
        <authorList>
            <person name="Peterson S.W."/>
        </authorList>
    </citation>
    <scope>NUCLEOTIDE SEQUENCE [LARGE SCALE GENOMIC DNA]</scope>
    <source>
        <strain evidence="2 3">LSP_Lj1</strain>
    </source>
</reference>
<accession>A0A1R4JZG2</accession>